<dbReference type="Gramene" id="EFJ13053">
    <property type="protein sequence ID" value="EFJ13053"/>
    <property type="gene ID" value="SELMODRAFT_424940"/>
</dbReference>
<gene>
    <name evidence="3" type="ORF">SELMODRAFT_424940</name>
</gene>
<dbReference type="eggNOG" id="ENOG502S0TT">
    <property type="taxonomic scope" value="Eukaryota"/>
</dbReference>
<evidence type="ECO:0000313" key="3">
    <source>
        <dbReference type="EMBL" id="EFJ13053.1"/>
    </source>
</evidence>
<keyword evidence="1" id="KW-0812">Transmembrane</keyword>
<dbReference type="InterPro" id="IPR012867">
    <property type="entry name" value="DUF1648"/>
</dbReference>
<dbReference type="PANTHER" id="PTHR36839:SF1">
    <property type="entry name" value="METALLO-BETA-LACTAMASE FAMILY PROTEIN (AFU_ORTHOLOGUE AFUA_5G12770)"/>
    <property type="match status" value="1"/>
</dbReference>
<feature type="transmembrane region" description="Helical" evidence="1">
    <location>
        <begin position="168"/>
        <end position="193"/>
    </location>
</feature>
<dbReference type="PANTHER" id="PTHR36839">
    <property type="entry name" value="METALLO-BETA-LACTAMASE FAMILY PROTEIN (AFU_ORTHOLOGUE AFUA_5G12770)"/>
    <property type="match status" value="1"/>
</dbReference>
<name>D8SRH7_SELML</name>
<dbReference type="SUPFAM" id="SSF56281">
    <property type="entry name" value="Metallo-hydrolase/oxidoreductase"/>
    <property type="match status" value="1"/>
</dbReference>
<reference evidence="3 4" key="1">
    <citation type="journal article" date="2011" name="Science">
        <title>The Selaginella genome identifies genetic changes associated with the evolution of vascular plants.</title>
        <authorList>
            <person name="Banks J.A."/>
            <person name="Nishiyama T."/>
            <person name="Hasebe M."/>
            <person name="Bowman J.L."/>
            <person name="Gribskov M."/>
            <person name="dePamphilis C."/>
            <person name="Albert V.A."/>
            <person name="Aono N."/>
            <person name="Aoyama T."/>
            <person name="Ambrose B.A."/>
            <person name="Ashton N.W."/>
            <person name="Axtell M.J."/>
            <person name="Barker E."/>
            <person name="Barker M.S."/>
            <person name="Bennetzen J.L."/>
            <person name="Bonawitz N.D."/>
            <person name="Chapple C."/>
            <person name="Cheng C."/>
            <person name="Correa L.G."/>
            <person name="Dacre M."/>
            <person name="DeBarry J."/>
            <person name="Dreyer I."/>
            <person name="Elias M."/>
            <person name="Engstrom E.M."/>
            <person name="Estelle M."/>
            <person name="Feng L."/>
            <person name="Finet C."/>
            <person name="Floyd S.K."/>
            <person name="Frommer W.B."/>
            <person name="Fujita T."/>
            <person name="Gramzow L."/>
            <person name="Gutensohn M."/>
            <person name="Harholt J."/>
            <person name="Hattori M."/>
            <person name="Heyl A."/>
            <person name="Hirai T."/>
            <person name="Hiwatashi Y."/>
            <person name="Ishikawa M."/>
            <person name="Iwata M."/>
            <person name="Karol K.G."/>
            <person name="Koehler B."/>
            <person name="Kolukisaoglu U."/>
            <person name="Kubo M."/>
            <person name="Kurata T."/>
            <person name="Lalonde S."/>
            <person name="Li K."/>
            <person name="Li Y."/>
            <person name="Litt A."/>
            <person name="Lyons E."/>
            <person name="Manning G."/>
            <person name="Maruyama T."/>
            <person name="Michael T.P."/>
            <person name="Mikami K."/>
            <person name="Miyazaki S."/>
            <person name="Morinaga S."/>
            <person name="Murata T."/>
            <person name="Mueller-Roeber B."/>
            <person name="Nelson D.R."/>
            <person name="Obara M."/>
            <person name="Oguri Y."/>
            <person name="Olmstead R.G."/>
            <person name="Onodera N."/>
            <person name="Petersen B.L."/>
            <person name="Pils B."/>
            <person name="Prigge M."/>
            <person name="Rensing S.A."/>
            <person name="Riano-Pachon D.M."/>
            <person name="Roberts A.W."/>
            <person name="Sato Y."/>
            <person name="Scheller H.V."/>
            <person name="Schulz B."/>
            <person name="Schulz C."/>
            <person name="Shakirov E.V."/>
            <person name="Shibagaki N."/>
            <person name="Shinohara N."/>
            <person name="Shippen D.E."/>
            <person name="Soerensen I."/>
            <person name="Sotooka R."/>
            <person name="Sugimoto N."/>
            <person name="Sugita M."/>
            <person name="Sumikawa N."/>
            <person name="Tanurdzic M."/>
            <person name="Theissen G."/>
            <person name="Ulvskov P."/>
            <person name="Wakazuki S."/>
            <person name="Weng J.K."/>
            <person name="Willats W.W."/>
            <person name="Wipf D."/>
            <person name="Wolf P.G."/>
            <person name="Yang L."/>
            <person name="Zimmer A.D."/>
            <person name="Zhu Q."/>
            <person name="Mitros T."/>
            <person name="Hellsten U."/>
            <person name="Loque D."/>
            <person name="Otillar R."/>
            <person name="Salamov A."/>
            <person name="Schmutz J."/>
            <person name="Shapiro H."/>
            <person name="Lindquist E."/>
            <person name="Lucas S."/>
            <person name="Rokhsar D."/>
            <person name="Grigoriev I.V."/>
        </authorList>
    </citation>
    <scope>NUCLEOTIDE SEQUENCE [LARGE SCALE GENOMIC DNA]</scope>
</reference>
<dbReference type="Pfam" id="PF07853">
    <property type="entry name" value="DUF1648"/>
    <property type="match status" value="1"/>
</dbReference>
<keyword evidence="1" id="KW-1133">Transmembrane helix</keyword>
<dbReference type="EMBL" id="GL377635">
    <property type="protein sequence ID" value="EFJ13053.1"/>
    <property type="molecule type" value="Genomic_DNA"/>
</dbReference>
<dbReference type="KEGG" id="smo:SELMODRAFT_424940"/>
<dbReference type="STRING" id="88036.D8SRH7"/>
<feature type="transmembrane region" description="Helical" evidence="1">
    <location>
        <begin position="44"/>
        <end position="64"/>
    </location>
</feature>
<dbReference type="InterPro" id="IPR025962">
    <property type="entry name" value="SdpI/YhfL"/>
</dbReference>
<protein>
    <recommendedName>
        <fullName evidence="2">DUF1648 domain-containing protein</fullName>
    </recommendedName>
</protein>
<dbReference type="HOGENOM" id="CLU_519187_0_0_1"/>
<dbReference type="Proteomes" id="UP000001514">
    <property type="component" value="Unassembled WGS sequence"/>
</dbReference>
<accession>D8SRH7</accession>
<organism evidence="4">
    <name type="scientific">Selaginella moellendorffii</name>
    <name type="common">Spikemoss</name>
    <dbReference type="NCBI Taxonomy" id="88036"/>
    <lineage>
        <taxon>Eukaryota</taxon>
        <taxon>Viridiplantae</taxon>
        <taxon>Streptophyta</taxon>
        <taxon>Embryophyta</taxon>
        <taxon>Tracheophyta</taxon>
        <taxon>Lycopodiopsida</taxon>
        <taxon>Selaginellales</taxon>
        <taxon>Selaginellaceae</taxon>
        <taxon>Selaginella</taxon>
    </lineage>
</organism>
<keyword evidence="4" id="KW-1185">Reference proteome</keyword>
<proteinExistence type="predicted"/>
<feature type="transmembrane region" description="Helical" evidence="1">
    <location>
        <begin position="117"/>
        <end position="134"/>
    </location>
</feature>
<dbReference type="InterPro" id="IPR036866">
    <property type="entry name" value="RibonucZ/Hydroxyglut_hydro"/>
</dbReference>
<dbReference type="AlphaFoldDB" id="D8SRH7"/>
<evidence type="ECO:0000259" key="2">
    <source>
        <dbReference type="Pfam" id="PF07853"/>
    </source>
</evidence>
<keyword evidence="1" id="KW-0472">Membrane</keyword>
<evidence type="ECO:0000256" key="1">
    <source>
        <dbReference type="SAM" id="Phobius"/>
    </source>
</evidence>
<feature type="domain" description="DUF1648" evidence="2">
    <location>
        <begin position="10"/>
        <end position="57"/>
    </location>
</feature>
<feature type="transmembrane region" description="Helical" evidence="1">
    <location>
        <begin position="84"/>
        <end position="105"/>
    </location>
</feature>
<dbReference type="InParanoid" id="D8SRH7"/>
<evidence type="ECO:0000313" key="4">
    <source>
        <dbReference type="Proteomes" id="UP000001514"/>
    </source>
</evidence>
<sequence>MGNPVGLPLLLAITSVIATAFKWHSAPHKVPFWWNLQGHPVAWAPRWIGLFALPVLQFLIPYVIYQFAARDRDLERQGGESKHAAAHVISVPALFLFFVHIFVILDAATSPSHDFHPRLFVASIALWLLFWFGYNIQYVEFNSTIGILTPWTVSNSTVWKQTQNHASVILMLFGIILLIVSLLTFGLSVSAAVQDPSYPFTFQKDSTIHTYGNIVYMKCTSTIRSTSRTSVLSPSTETGTLQIRYVPADSRQLLYTDGFPVRNVFNRVICACFNGASNTAQTGGLDMRVIVSKQCTALLLSTKTPRESLLTLLDFKLMEAHVWVWTSMSKMRLQFRNGFKKHEPQVFEIITFPKFGIGQRAFLIQAQEGNILWDCISFLDDATVEITKSLGALRAIAISHLHYYSTNSRWSEAFGGVPVYTHECTKRLSSTMGGTHAFSHFAVAQILHWSHGAQGRGFLFTGDILQVGMDNKTVGMDNKTMSIMRSYLNYIPLLSSHTKRIGQVIEPWDFGRLYVAFQDREDDAA</sequence>
<dbReference type="Pfam" id="PF13630">
    <property type="entry name" value="SdpI"/>
    <property type="match status" value="1"/>
</dbReference>